<dbReference type="PANTHER" id="PTHR23517">
    <property type="entry name" value="RESISTANCE PROTEIN MDTM, PUTATIVE-RELATED-RELATED"/>
    <property type="match status" value="1"/>
</dbReference>
<feature type="domain" description="Major facilitator superfamily (MFS) profile" evidence="8">
    <location>
        <begin position="11"/>
        <end position="401"/>
    </location>
</feature>
<evidence type="ECO:0000256" key="7">
    <source>
        <dbReference type="SAM" id="Phobius"/>
    </source>
</evidence>
<dbReference type="PANTHER" id="PTHR23517:SF2">
    <property type="entry name" value="MULTIDRUG RESISTANCE PROTEIN MDTH"/>
    <property type="match status" value="1"/>
</dbReference>
<organism evidence="9 10">
    <name type="scientific">Pelosinus baikalensis</name>
    <dbReference type="NCBI Taxonomy" id="2892015"/>
    <lineage>
        <taxon>Bacteria</taxon>
        <taxon>Bacillati</taxon>
        <taxon>Bacillota</taxon>
        <taxon>Negativicutes</taxon>
        <taxon>Selenomonadales</taxon>
        <taxon>Sporomusaceae</taxon>
        <taxon>Pelosinus</taxon>
    </lineage>
</organism>
<keyword evidence="10" id="KW-1185">Reference proteome</keyword>
<feature type="transmembrane region" description="Helical" evidence="7">
    <location>
        <begin position="43"/>
        <end position="65"/>
    </location>
</feature>
<evidence type="ECO:0000313" key="9">
    <source>
        <dbReference type="EMBL" id="MCC5468317.1"/>
    </source>
</evidence>
<protein>
    <submittedName>
        <fullName evidence="9">MFS transporter</fullName>
    </submittedName>
</protein>
<dbReference type="Gene3D" id="1.20.1250.20">
    <property type="entry name" value="MFS general substrate transporter like domains"/>
    <property type="match status" value="1"/>
</dbReference>
<keyword evidence="3" id="KW-1003">Cell membrane</keyword>
<proteinExistence type="predicted"/>
<feature type="transmembrane region" description="Helical" evidence="7">
    <location>
        <begin position="257"/>
        <end position="276"/>
    </location>
</feature>
<comment type="caution">
    <text evidence="9">The sequence shown here is derived from an EMBL/GenBank/DDBJ whole genome shotgun (WGS) entry which is preliminary data.</text>
</comment>
<keyword evidence="6 7" id="KW-0472">Membrane</keyword>
<sequence>MRNKLNKFNTLVWVILIGILISRIGTSMMVPFLSIFLTSHIGLSYSMTGFIVGASYLAYVFGGILGGVLSDKYGRRFILSFSLLSYAITFFLIAFVSVLSVSTFALIVSLSIINLIAGFNRICIESLGQATLADISTNKQKVTIFSLRYTFANIGNAIGPLLGAVIGVSGKLEGFYLTGALCLIYFVVFTLFSGNMSSSIPQKLEKSLNISNIAKVFLKDKSLCHFICGGALVYLVYVQQQATFGQIIMKRMGDTSLFTLLLTINAVTVILLQMPISKYFLKNRSYMSSMKIGCAFFTIGFIGIAFSGTSTYFYIISEVIFTLGEILILPVSGLFIDKIAPPSLRSTYFGAMGLQYFGRAIGPFIGGIIFQNFNDINTLLFFAILSLIPMILYYKGDSTEQKLIRENALYEVK</sequence>
<evidence type="ECO:0000259" key="8">
    <source>
        <dbReference type="PROSITE" id="PS50850"/>
    </source>
</evidence>
<evidence type="ECO:0000313" key="10">
    <source>
        <dbReference type="Proteomes" id="UP001165492"/>
    </source>
</evidence>
<dbReference type="EMBL" id="JAJHJB010000058">
    <property type="protein sequence ID" value="MCC5468317.1"/>
    <property type="molecule type" value="Genomic_DNA"/>
</dbReference>
<feature type="transmembrane region" description="Helical" evidence="7">
    <location>
        <begin position="12"/>
        <end position="37"/>
    </location>
</feature>
<keyword evidence="5 7" id="KW-1133">Transmembrane helix</keyword>
<keyword evidence="2" id="KW-0813">Transport</keyword>
<dbReference type="RefSeq" id="WP_229537176.1">
    <property type="nucleotide sequence ID" value="NZ_JAJHJB010000058.1"/>
</dbReference>
<evidence type="ECO:0000256" key="3">
    <source>
        <dbReference type="ARBA" id="ARBA00022475"/>
    </source>
</evidence>
<feature type="transmembrane region" description="Helical" evidence="7">
    <location>
        <begin position="77"/>
        <end position="98"/>
    </location>
</feature>
<feature type="transmembrane region" description="Helical" evidence="7">
    <location>
        <begin position="104"/>
        <end position="124"/>
    </location>
</feature>
<feature type="transmembrane region" description="Helical" evidence="7">
    <location>
        <begin position="145"/>
        <end position="168"/>
    </location>
</feature>
<dbReference type="Pfam" id="PF07690">
    <property type="entry name" value="MFS_1"/>
    <property type="match status" value="1"/>
</dbReference>
<gene>
    <name evidence="9" type="ORF">LMF89_23555</name>
</gene>
<evidence type="ECO:0000256" key="5">
    <source>
        <dbReference type="ARBA" id="ARBA00022989"/>
    </source>
</evidence>
<dbReference type="SUPFAM" id="SSF103473">
    <property type="entry name" value="MFS general substrate transporter"/>
    <property type="match status" value="1"/>
</dbReference>
<dbReference type="InterPro" id="IPR036259">
    <property type="entry name" value="MFS_trans_sf"/>
</dbReference>
<reference evidence="9" key="1">
    <citation type="submission" date="2021-11" db="EMBL/GenBank/DDBJ databases">
        <title>Description of a new species Pelosinus isolated from the bottom sediments of Lake Baikal.</title>
        <authorList>
            <person name="Zakharyuk A."/>
        </authorList>
    </citation>
    <scope>NUCLEOTIDE SEQUENCE</scope>
    <source>
        <strain evidence="9">Bkl1</strain>
    </source>
</reference>
<dbReference type="InterPro" id="IPR005829">
    <property type="entry name" value="Sugar_transporter_CS"/>
</dbReference>
<accession>A0ABS8I188</accession>
<name>A0ABS8I188_9FIRM</name>
<evidence type="ECO:0000256" key="1">
    <source>
        <dbReference type="ARBA" id="ARBA00004651"/>
    </source>
</evidence>
<feature type="transmembrane region" description="Helical" evidence="7">
    <location>
        <begin position="216"/>
        <end position="237"/>
    </location>
</feature>
<evidence type="ECO:0000256" key="2">
    <source>
        <dbReference type="ARBA" id="ARBA00022448"/>
    </source>
</evidence>
<dbReference type="InterPro" id="IPR020846">
    <property type="entry name" value="MFS_dom"/>
</dbReference>
<evidence type="ECO:0000256" key="4">
    <source>
        <dbReference type="ARBA" id="ARBA00022692"/>
    </source>
</evidence>
<dbReference type="InterPro" id="IPR011701">
    <property type="entry name" value="MFS"/>
</dbReference>
<keyword evidence="4 7" id="KW-0812">Transmembrane</keyword>
<comment type="subcellular location">
    <subcellularLocation>
        <location evidence="1">Cell membrane</location>
        <topology evidence="1">Multi-pass membrane protein</topology>
    </subcellularLocation>
</comment>
<dbReference type="InterPro" id="IPR050171">
    <property type="entry name" value="MFS_Transporters"/>
</dbReference>
<feature type="transmembrane region" description="Helical" evidence="7">
    <location>
        <begin position="376"/>
        <end position="394"/>
    </location>
</feature>
<dbReference type="Proteomes" id="UP001165492">
    <property type="component" value="Unassembled WGS sequence"/>
</dbReference>
<feature type="transmembrane region" description="Helical" evidence="7">
    <location>
        <begin position="174"/>
        <end position="195"/>
    </location>
</feature>
<evidence type="ECO:0000256" key="6">
    <source>
        <dbReference type="ARBA" id="ARBA00023136"/>
    </source>
</evidence>
<feature type="transmembrane region" description="Helical" evidence="7">
    <location>
        <begin position="348"/>
        <end position="370"/>
    </location>
</feature>
<feature type="transmembrane region" description="Helical" evidence="7">
    <location>
        <begin position="312"/>
        <end position="336"/>
    </location>
</feature>
<dbReference type="PROSITE" id="PS50850">
    <property type="entry name" value="MFS"/>
    <property type="match status" value="1"/>
</dbReference>
<feature type="transmembrane region" description="Helical" evidence="7">
    <location>
        <begin position="288"/>
        <end position="306"/>
    </location>
</feature>
<dbReference type="PROSITE" id="PS00216">
    <property type="entry name" value="SUGAR_TRANSPORT_1"/>
    <property type="match status" value="1"/>
</dbReference>